<dbReference type="EMBL" id="JARKIK010002096">
    <property type="protein sequence ID" value="KAK8719449.1"/>
    <property type="molecule type" value="Genomic_DNA"/>
</dbReference>
<keyword evidence="5" id="KW-1185">Reference proteome</keyword>
<organism evidence="4 5">
    <name type="scientific">Cherax quadricarinatus</name>
    <name type="common">Australian red claw crayfish</name>
    <dbReference type="NCBI Taxonomy" id="27406"/>
    <lineage>
        <taxon>Eukaryota</taxon>
        <taxon>Metazoa</taxon>
        <taxon>Ecdysozoa</taxon>
        <taxon>Arthropoda</taxon>
        <taxon>Crustacea</taxon>
        <taxon>Multicrustacea</taxon>
        <taxon>Malacostraca</taxon>
        <taxon>Eumalacostraca</taxon>
        <taxon>Eucarida</taxon>
        <taxon>Decapoda</taxon>
        <taxon>Pleocyemata</taxon>
        <taxon>Astacidea</taxon>
        <taxon>Parastacoidea</taxon>
        <taxon>Parastacidae</taxon>
        <taxon>Cherax</taxon>
    </lineage>
</organism>
<dbReference type="InterPro" id="IPR056515">
    <property type="entry name" value="INO80E_N"/>
</dbReference>
<dbReference type="GO" id="GO:0006338">
    <property type="term" value="P:chromatin remodeling"/>
    <property type="evidence" value="ECO:0007669"/>
    <property type="project" value="InterPro"/>
</dbReference>
<name>A0AAW0VR79_CHEQU</name>
<evidence type="ECO:0000259" key="3">
    <source>
        <dbReference type="Pfam" id="PF24237"/>
    </source>
</evidence>
<evidence type="ECO:0000313" key="4">
    <source>
        <dbReference type="EMBL" id="KAK8719449.1"/>
    </source>
</evidence>
<reference evidence="4 5" key="1">
    <citation type="journal article" date="2024" name="BMC Genomics">
        <title>Genome assembly of redclaw crayfish (Cherax quadricarinatus) provides insights into its immune adaptation and hypoxia tolerance.</title>
        <authorList>
            <person name="Liu Z."/>
            <person name="Zheng J."/>
            <person name="Li H."/>
            <person name="Fang K."/>
            <person name="Wang S."/>
            <person name="He J."/>
            <person name="Zhou D."/>
            <person name="Weng S."/>
            <person name="Chi M."/>
            <person name="Gu Z."/>
            <person name="He J."/>
            <person name="Li F."/>
            <person name="Wang M."/>
        </authorList>
    </citation>
    <scope>NUCLEOTIDE SEQUENCE [LARGE SCALE GENOMIC DNA]</scope>
    <source>
        <strain evidence="4">ZL_2023a</strain>
    </source>
</reference>
<feature type="region of interest" description="Disordered" evidence="2">
    <location>
        <begin position="55"/>
        <end position="148"/>
    </location>
</feature>
<dbReference type="PANTHER" id="PTHR21812:SF1">
    <property type="entry name" value="INO80 COMPLEX SUBUNIT E"/>
    <property type="match status" value="1"/>
</dbReference>
<dbReference type="Proteomes" id="UP001445076">
    <property type="component" value="Unassembled WGS sequence"/>
</dbReference>
<feature type="coiled-coil region" evidence="1">
    <location>
        <begin position="15"/>
        <end position="49"/>
    </location>
</feature>
<dbReference type="PANTHER" id="PTHR21812">
    <property type="entry name" value="INO80 COMPLEX SUBUNIT E"/>
    <property type="match status" value="1"/>
</dbReference>
<dbReference type="InterPro" id="IPR026678">
    <property type="entry name" value="INO80E"/>
</dbReference>
<evidence type="ECO:0000313" key="5">
    <source>
        <dbReference type="Proteomes" id="UP001445076"/>
    </source>
</evidence>
<dbReference type="GO" id="GO:0031011">
    <property type="term" value="C:Ino80 complex"/>
    <property type="evidence" value="ECO:0007669"/>
    <property type="project" value="InterPro"/>
</dbReference>
<dbReference type="Pfam" id="PF24237">
    <property type="entry name" value="INO80E"/>
    <property type="match status" value="1"/>
</dbReference>
<comment type="caution">
    <text evidence="4">The sequence shown here is derived from an EMBL/GenBank/DDBJ whole genome shotgun (WGS) entry which is preliminary data.</text>
</comment>
<feature type="domain" description="INO80 complex subunit E N-terminal" evidence="3">
    <location>
        <begin position="10"/>
        <end position="57"/>
    </location>
</feature>
<proteinExistence type="predicted"/>
<dbReference type="AlphaFoldDB" id="A0AAW0VR79"/>
<accession>A0AAW0VR79</accession>
<gene>
    <name evidence="4" type="ORF">OTU49_014027</name>
</gene>
<feature type="compositionally biased region" description="Low complexity" evidence="2">
    <location>
        <begin position="120"/>
        <end position="140"/>
    </location>
</feature>
<keyword evidence="1" id="KW-0175">Coiled coil</keyword>
<feature type="non-terminal residue" evidence="4">
    <location>
        <position position="148"/>
    </location>
</feature>
<evidence type="ECO:0000256" key="1">
    <source>
        <dbReference type="SAM" id="Coils"/>
    </source>
</evidence>
<sequence length="148" mass="16499">MPVQADGPEDYKAKYKTLKRKLKLLIYENECFQEELRKAQRALLRVRRDKSFLLDRLLQYQRGPDSSSDSDQTEESDTETDTKIEAKSCRKRLSMEGSTIGSSNSQGSLSKPPSKKKKSSSNSSNSTTTSVSKSSKQSGKQIPLGTAI</sequence>
<evidence type="ECO:0000256" key="2">
    <source>
        <dbReference type="SAM" id="MobiDB-lite"/>
    </source>
</evidence>
<protein>
    <recommendedName>
        <fullName evidence="3">INO80 complex subunit E N-terminal domain-containing protein</fullName>
    </recommendedName>
</protein>